<dbReference type="Pfam" id="PF01231">
    <property type="entry name" value="IDO"/>
    <property type="match status" value="1"/>
</dbReference>
<dbReference type="GO" id="GO:0019441">
    <property type="term" value="P:L-tryptophan catabolic process to kynurenine"/>
    <property type="evidence" value="ECO:0007669"/>
    <property type="project" value="InterPro"/>
</dbReference>
<dbReference type="GO" id="GO:0005737">
    <property type="term" value="C:cytoplasm"/>
    <property type="evidence" value="ECO:0007669"/>
    <property type="project" value="TreeGrafter"/>
</dbReference>
<evidence type="ECO:0000256" key="2">
    <source>
        <dbReference type="ARBA" id="ARBA00022723"/>
    </source>
</evidence>
<dbReference type="EMBL" id="KN831962">
    <property type="protein sequence ID" value="KIO06662.1"/>
    <property type="molecule type" value="Genomic_DNA"/>
</dbReference>
<dbReference type="STRING" id="870435.A0A0C3KAK9"/>
<comment type="similarity">
    <text evidence="1">Belongs to the indoleamine 2,3-dioxygenase family.</text>
</comment>
<protein>
    <submittedName>
        <fullName evidence="6">Uncharacterized protein</fullName>
    </submittedName>
</protein>
<evidence type="ECO:0000313" key="6">
    <source>
        <dbReference type="EMBL" id="KIO06662.1"/>
    </source>
</evidence>
<dbReference type="SUPFAM" id="SSF140959">
    <property type="entry name" value="Indolic compounds 2,3-dioxygenase-like"/>
    <property type="match status" value="1"/>
</dbReference>
<feature type="transmembrane region" description="Helical" evidence="5">
    <location>
        <begin position="52"/>
        <end position="80"/>
    </location>
</feature>
<dbReference type="HOGENOM" id="CLU_1355126_0_0_1"/>
<keyword evidence="5" id="KW-0472">Membrane</keyword>
<keyword evidence="5" id="KW-0812">Transmembrane</keyword>
<dbReference type="GO" id="GO:0034354">
    <property type="term" value="P:'de novo' NAD+ biosynthetic process from L-tryptophan"/>
    <property type="evidence" value="ECO:0007669"/>
    <property type="project" value="TreeGrafter"/>
</dbReference>
<proteinExistence type="inferred from homology"/>
<keyword evidence="7" id="KW-1185">Reference proteome</keyword>
<evidence type="ECO:0000256" key="1">
    <source>
        <dbReference type="ARBA" id="ARBA00007119"/>
    </source>
</evidence>
<dbReference type="InParanoid" id="A0A0C3KAK9"/>
<reference evidence="6 7" key="1">
    <citation type="submission" date="2014-04" db="EMBL/GenBank/DDBJ databases">
        <authorList>
            <consortium name="DOE Joint Genome Institute"/>
            <person name="Kuo A."/>
            <person name="Kohler A."/>
            <person name="Costa M.D."/>
            <person name="Nagy L.G."/>
            <person name="Floudas D."/>
            <person name="Copeland A."/>
            <person name="Barry K.W."/>
            <person name="Cichocki N."/>
            <person name="Veneault-Fourrey C."/>
            <person name="LaButti K."/>
            <person name="Lindquist E.A."/>
            <person name="Lipzen A."/>
            <person name="Lundell T."/>
            <person name="Morin E."/>
            <person name="Murat C."/>
            <person name="Sun H."/>
            <person name="Tunlid A."/>
            <person name="Henrissat B."/>
            <person name="Grigoriev I.V."/>
            <person name="Hibbett D.S."/>
            <person name="Martin F."/>
            <person name="Nordberg H.P."/>
            <person name="Cantor M.N."/>
            <person name="Hua S.X."/>
        </authorList>
    </citation>
    <scope>NUCLEOTIDE SEQUENCE [LARGE SCALE GENOMIC DNA]</scope>
    <source>
        <strain evidence="6 7">Marx 270</strain>
    </source>
</reference>
<dbReference type="PANTHER" id="PTHR28657">
    <property type="entry name" value="INDOLEAMINE 2,3-DIOXYGENASE"/>
    <property type="match status" value="1"/>
</dbReference>
<evidence type="ECO:0000256" key="4">
    <source>
        <dbReference type="SAM" id="MobiDB-lite"/>
    </source>
</evidence>
<keyword evidence="5" id="KW-1133">Transmembrane helix</keyword>
<dbReference type="InterPro" id="IPR000898">
    <property type="entry name" value="Indolamine_dOase"/>
</dbReference>
<feature type="compositionally biased region" description="Polar residues" evidence="4">
    <location>
        <begin position="185"/>
        <end position="202"/>
    </location>
</feature>
<dbReference type="GO" id="GO:0033754">
    <property type="term" value="F:indoleamine 2,3-dioxygenase activity"/>
    <property type="evidence" value="ECO:0007669"/>
    <property type="project" value="TreeGrafter"/>
</dbReference>
<organism evidence="6 7">
    <name type="scientific">Pisolithus tinctorius Marx 270</name>
    <dbReference type="NCBI Taxonomy" id="870435"/>
    <lineage>
        <taxon>Eukaryota</taxon>
        <taxon>Fungi</taxon>
        <taxon>Dikarya</taxon>
        <taxon>Basidiomycota</taxon>
        <taxon>Agaricomycotina</taxon>
        <taxon>Agaricomycetes</taxon>
        <taxon>Agaricomycetidae</taxon>
        <taxon>Boletales</taxon>
        <taxon>Sclerodermatineae</taxon>
        <taxon>Pisolithaceae</taxon>
        <taxon>Pisolithus</taxon>
    </lineage>
</organism>
<sequence>MEPESEWACTMDLDNLKSQALFTGTRDEGGFFLASAVLDLGGLEGLALFCPWLVGLLLVAGLAFVLFPLFPSVFSGLLLASRGWLLVLGRGCDPDVFYHCVRPWFCGQVSDSAERMWKFEGIDKCQDGLEEPTNVSGPSAKQTALIHALDIFLGLNSGLSETTPTSGKANARTHATAKDADLHGKTSSYLPSTPFHQPSSHA</sequence>
<keyword evidence="2" id="KW-0479">Metal-binding</keyword>
<dbReference type="Gene3D" id="1.20.58.480">
    <property type="match status" value="1"/>
</dbReference>
<dbReference type="GO" id="GO:0020037">
    <property type="term" value="F:heme binding"/>
    <property type="evidence" value="ECO:0007669"/>
    <property type="project" value="InterPro"/>
</dbReference>
<evidence type="ECO:0000256" key="3">
    <source>
        <dbReference type="ARBA" id="ARBA00023004"/>
    </source>
</evidence>
<dbReference type="PANTHER" id="PTHR28657:SF5">
    <property type="entry name" value="INDOLEAMINE 2,3-DIOXYGENASE"/>
    <property type="match status" value="1"/>
</dbReference>
<evidence type="ECO:0000256" key="5">
    <source>
        <dbReference type="SAM" id="Phobius"/>
    </source>
</evidence>
<keyword evidence="3" id="KW-0408">Iron</keyword>
<dbReference type="OrthoDB" id="540174at2759"/>
<evidence type="ECO:0000313" key="7">
    <source>
        <dbReference type="Proteomes" id="UP000054217"/>
    </source>
</evidence>
<feature type="region of interest" description="Disordered" evidence="4">
    <location>
        <begin position="163"/>
        <end position="202"/>
    </location>
</feature>
<dbReference type="AlphaFoldDB" id="A0A0C3KAK9"/>
<name>A0A0C3KAK9_PISTI</name>
<accession>A0A0C3KAK9</accession>
<gene>
    <name evidence="6" type="ORF">M404DRAFT_943108</name>
</gene>
<reference evidence="7" key="2">
    <citation type="submission" date="2015-01" db="EMBL/GenBank/DDBJ databases">
        <title>Evolutionary Origins and Diversification of the Mycorrhizal Mutualists.</title>
        <authorList>
            <consortium name="DOE Joint Genome Institute"/>
            <consortium name="Mycorrhizal Genomics Consortium"/>
            <person name="Kohler A."/>
            <person name="Kuo A."/>
            <person name="Nagy L.G."/>
            <person name="Floudas D."/>
            <person name="Copeland A."/>
            <person name="Barry K.W."/>
            <person name="Cichocki N."/>
            <person name="Veneault-Fourrey C."/>
            <person name="LaButti K."/>
            <person name="Lindquist E.A."/>
            <person name="Lipzen A."/>
            <person name="Lundell T."/>
            <person name="Morin E."/>
            <person name="Murat C."/>
            <person name="Riley R."/>
            <person name="Ohm R."/>
            <person name="Sun H."/>
            <person name="Tunlid A."/>
            <person name="Henrissat B."/>
            <person name="Grigoriev I.V."/>
            <person name="Hibbett D.S."/>
            <person name="Martin F."/>
        </authorList>
    </citation>
    <scope>NUCLEOTIDE SEQUENCE [LARGE SCALE GENOMIC DNA]</scope>
    <source>
        <strain evidence="7">Marx 270</strain>
    </source>
</reference>
<dbReference type="InterPro" id="IPR037217">
    <property type="entry name" value="Trp/Indoleamine_2_3_dOase-like"/>
</dbReference>
<dbReference type="GO" id="GO:0046872">
    <property type="term" value="F:metal ion binding"/>
    <property type="evidence" value="ECO:0007669"/>
    <property type="project" value="UniProtKB-KW"/>
</dbReference>
<dbReference type="Proteomes" id="UP000054217">
    <property type="component" value="Unassembled WGS sequence"/>
</dbReference>